<dbReference type="AlphaFoldDB" id="A0A2P4Z984"/>
<feature type="compositionally biased region" description="Low complexity" evidence="1">
    <location>
        <begin position="447"/>
        <end position="457"/>
    </location>
</feature>
<keyword evidence="3" id="KW-1185">Reference proteome</keyword>
<dbReference type="Proteomes" id="UP000054821">
    <property type="component" value="Unassembled WGS sequence"/>
</dbReference>
<feature type="compositionally biased region" description="Polar residues" evidence="1">
    <location>
        <begin position="458"/>
        <end position="470"/>
    </location>
</feature>
<feature type="compositionally biased region" description="Basic and acidic residues" evidence="1">
    <location>
        <begin position="21"/>
        <end position="35"/>
    </location>
</feature>
<comment type="caution">
    <text evidence="2">The sequence shown here is derived from an EMBL/GenBank/DDBJ whole genome shotgun (WGS) entry which is preliminary data.</text>
</comment>
<name>A0A2P4Z984_9HYPO</name>
<evidence type="ECO:0000256" key="1">
    <source>
        <dbReference type="SAM" id="MobiDB-lite"/>
    </source>
</evidence>
<feature type="compositionally biased region" description="Polar residues" evidence="1">
    <location>
        <begin position="88"/>
        <end position="102"/>
    </location>
</feature>
<feature type="compositionally biased region" description="Basic residues" evidence="1">
    <location>
        <begin position="153"/>
        <end position="162"/>
    </location>
</feature>
<feature type="compositionally biased region" description="Basic and acidic residues" evidence="1">
    <location>
        <begin position="163"/>
        <end position="179"/>
    </location>
</feature>
<sequence>MAAISAARGAPTALTPPSSSHGDEPSWRYRNQHEETYDESGAGYFGDESIRNPRQNGNFDSSYDAKTRKMHSADTLSNSQWDAHAETGVQSPQFDNIRSDWSTGEPETDEMTRGRADSTVNGEVESKWIHRDILAQIESEELQAAGFIPRSRAPSKQRRDKSARRGTDAGEHLRLKQDPGLESGEASKSALDLRTQEEAADEQENNSAQNAKGGSRIPVPKTRSRSASATLRELTINVPPEKPKPAQRSATETSPKKIGAAGRKNSEPANAKPKTAAGRPKTRSGPSKDSTTTRPTTRSGEASLGSSRQPEGNPPWMVNSYNPDPRLPPEKQLIPTVAKRLQQEKWEQEGTFGTAYDKDFRPLNDSALVRENSVPLEEREPKQEQAAQEEMEIRPQTPEAGPSDEWPLKADAPKSPQIRLGSSYSAMPKISDMPKSPLPGQRPPMTPQGTQGTGTAQSQSQLSEKPQTPQRIPEVSDDQDQKGGCGCCVVM</sequence>
<organism evidence="2 3">
    <name type="scientific">Trichoderma gamsii</name>
    <dbReference type="NCBI Taxonomy" id="398673"/>
    <lineage>
        <taxon>Eukaryota</taxon>
        <taxon>Fungi</taxon>
        <taxon>Dikarya</taxon>
        <taxon>Ascomycota</taxon>
        <taxon>Pezizomycotina</taxon>
        <taxon>Sordariomycetes</taxon>
        <taxon>Hypocreomycetidae</taxon>
        <taxon>Hypocreales</taxon>
        <taxon>Hypocreaceae</taxon>
        <taxon>Trichoderma</taxon>
    </lineage>
</organism>
<feature type="compositionally biased region" description="Pro residues" evidence="1">
    <location>
        <begin position="436"/>
        <end position="446"/>
    </location>
</feature>
<feature type="compositionally biased region" description="Polar residues" evidence="1">
    <location>
        <begin position="52"/>
        <end position="61"/>
    </location>
</feature>
<gene>
    <name evidence="2" type="ORF">TGAM01_v210236</name>
</gene>
<feature type="compositionally biased region" description="Polar residues" evidence="1">
    <location>
        <begin position="284"/>
        <end position="310"/>
    </location>
</feature>
<reference evidence="2 3" key="1">
    <citation type="journal article" date="2016" name="Genome Announc.">
        <title>Draft Whole-Genome Sequence of Trichoderma gamsii T6085, a Promising Biocontrol Agent of Fusarium Head Blight on Wheat.</title>
        <authorList>
            <person name="Baroncelli R."/>
            <person name="Zapparata A."/>
            <person name="Piaggeschi G."/>
            <person name="Sarrocco S."/>
            <person name="Vannacci G."/>
        </authorList>
    </citation>
    <scope>NUCLEOTIDE SEQUENCE [LARGE SCALE GENOMIC DNA]</scope>
    <source>
        <strain evidence="2 3">T6085</strain>
    </source>
</reference>
<dbReference type="STRING" id="398673.A0A2P4Z984"/>
<feature type="region of interest" description="Disordered" evidence="1">
    <location>
        <begin position="1"/>
        <end position="122"/>
    </location>
</feature>
<feature type="region of interest" description="Disordered" evidence="1">
    <location>
        <begin position="142"/>
        <end position="491"/>
    </location>
</feature>
<dbReference type="EMBL" id="JPDN02000059">
    <property type="protein sequence ID" value="PON20837.1"/>
    <property type="molecule type" value="Genomic_DNA"/>
</dbReference>
<evidence type="ECO:0000313" key="3">
    <source>
        <dbReference type="Proteomes" id="UP000054821"/>
    </source>
</evidence>
<accession>A0A2P4Z984</accession>
<proteinExistence type="predicted"/>
<evidence type="ECO:0000313" key="2">
    <source>
        <dbReference type="EMBL" id="PON20837.1"/>
    </source>
</evidence>
<dbReference type="RefSeq" id="XP_018657121.1">
    <property type="nucleotide sequence ID" value="XM_018809613.1"/>
</dbReference>
<protein>
    <recommendedName>
        <fullName evidence="4">TeaA receptor TeaR</fullName>
    </recommendedName>
</protein>
<evidence type="ECO:0008006" key="4">
    <source>
        <dbReference type="Google" id="ProtNLM"/>
    </source>
</evidence>
<dbReference type="GeneID" id="29989696"/>